<proteinExistence type="inferred from homology"/>
<keyword evidence="16" id="KW-0436">Ligase</keyword>
<accession>A0AAX3LE13</accession>
<feature type="binding site" evidence="13">
    <location>
        <position position="112"/>
    </location>
    <ligand>
        <name>Mg(2+)</name>
        <dbReference type="ChEBI" id="CHEBI:18420"/>
    </ligand>
</feature>
<evidence type="ECO:0000256" key="2">
    <source>
        <dbReference type="ARBA" id="ARBA00004993"/>
    </source>
</evidence>
<evidence type="ECO:0000256" key="9">
    <source>
        <dbReference type="ARBA" id="ARBA00031996"/>
    </source>
</evidence>
<evidence type="ECO:0000256" key="12">
    <source>
        <dbReference type="PIRSR" id="PIRSR603542-1"/>
    </source>
</evidence>
<dbReference type="Proteomes" id="UP001210538">
    <property type="component" value="Chromosome"/>
</dbReference>
<dbReference type="GO" id="GO:0009239">
    <property type="term" value="P:enterobactin biosynthetic process"/>
    <property type="evidence" value="ECO:0007669"/>
    <property type="project" value="UniProtKB-KW"/>
</dbReference>
<dbReference type="GO" id="GO:0016874">
    <property type="term" value="F:ligase activity"/>
    <property type="evidence" value="ECO:0007669"/>
    <property type="project" value="UniProtKB-KW"/>
</dbReference>
<evidence type="ECO:0000256" key="7">
    <source>
        <dbReference type="ARBA" id="ARBA00023191"/>
    </source>
</evidence>
<dbReference type="GO" id="GO:0008897">
    <property type="term" value="F:holo-[acyl-carrier-protein] synthase activity"/>
    <property type="evidence" value="ECO:0007669"/>
    <property type="project" value="InterPro"/>
</dbReference>
<dbReference type="PANTHER" id="PTHR38096:SF1">
    <property type="entry name" value="ENTEROBACTIN SYNTHASE COMPONENT D"/>
    <property type="match status" value="1"/>
</dbReference>
<evidence type="ECO:0000256" key="6">
    <source>
        <dbReference type="ARBA" id="ARBA00022679"/>
    </source>
</evidence>
<comment type="catalytic activity">
    <reaction evidence="11">
        <text>apo-[peptidyl-carrier protein] + CoA = holo-[peptidyl-carrier protein] + adenosine 3',5'-bisphosphate + H(+)</text>
        <dbReference type="Rhea" id="RHEA:46228"/>
        <dbReference type="Rhea" id="RHEA-COMP:11479"/>
        <dbReference type="Rhea" id="RHEA-COMP:11480"/>
        <dbReference type="ChEBI" id="CHEBI:15378"/>
        <dbReference type="ChEBI" id="CHEBI:29999"/>
        <dbReference type="ChEBI" id="CHEBI:57287"/>
        <dbReference type="ChEBI" id="CHEBI:58343"/>
        <dbReference type="ChEBI" id="CHEBI:64479"/>
    </reaction>
</comment>
<evidence type="ECO:0000256" key="3">
    <source>
        <dbReference type="ARBA" id="ARBA00008342"/>
    </source>
</evidence>
<evidence type="ECO:0000256" key="13">
    <source>
        <dbReference type="PIRSR" id="PIRSR603542-2"/>
    </source>
</evidence>
<gene>
    <name evidence="16" type="primary">entD</name>
    <name evidence="16" type="ORF">PHA72_06440</name>
</gene>
<feature type="domain" description="4'-phosphopantetheinyl transferase" evidence="14">
    <location>
        <begin position="107"/>
        <end position="187"/>
    </location>
</feature>
<evidence type="ECO:0000313" key="16">
    <source>
        <dbReference type="EMBL" id="WCE14517.1"/>
    </source>
</evidence>
<feature type="binding site" evidence="12">
    <location>
        <position position="46"/>
    </location>
    <ligand>
        <name>CoA</name>
        <dbReference type="ChEBI" id="CHEBI:57287"/>
    </ligand>
</feature>
<dbReference type="NCBIfam" id="NF007604">
    <property type="entry name" value="PRK10251.1"/>
    <property type="match status" value="1"/>
</dbReference>
<comment type="similarity">
    <text evidence="3">Belongs to the P-Pant transferase superfamily. EntD family.</text>
</comment>
<feature type="binding site" evidence="12">
    <location>
        <position position="110"/>
    </location>
    <ligand>
        <name>CoA</name>
        <dbReference type="ChEBI" id="CHEBI:57287"/>
    </ligand>
</feature>
<evidence type="ECO:0000256" key="8">
    <source>
        <dbReference type="ARBA" id="ARBA00029894"/>
    </source>
</evidence>
<comment type="pathway">
    <text evidence="2">Siderophore biosynthesis; enterobactin biosynthesis.</text>
</comment>
<comment type="function">
    <text evidence="1">Involved in the biosynthesis of the siderophore enterobactin (enterochelin), which is a macrocyclic trimeric lactone of N-(2,3-dihydroxybenzoyl)-serine. The serine trilactone serves as a scaffolding for the three catechol functionalities that provide hexadentate coordination for the tightly ligated iron(2+) atoms. Plays an essential role in the assembly of the enterobactin by catalyzing the transfer of the 4'-phosphopantetheine (Ppant) moiety from coenzyme A to the apo-domains of both EntB (ArCP domain) and EntF (PCP domain) to yield their holo-forms which make them competent for the activation of 2,3-dihydroxybenzoate (DHB) and L-serine, respectively.</text>
</comment>
<reference evidence="16 17" key="1">
    <citation type="submission" date="2023-01" db="EMBL/GenBank/DDBJ databases">
        <title>Genome sequence resource and annotation of Enterobacter ludwigii, an economically important pathogen of seedling wilt with strawberry.</title>
        <authorList>
            <person name="Xie Y."/>
        </authorList>
    </citation>
    <scope>NUCLEOTIDE SEQUENCE [LARGE SCALE GENOMIC DNA]</scope>
    <source>
        <strain evidence="16 17">CM-TZ4</strain>
    </source>
</reference>
<dbReference type="InterPro" id="IPR041354">
    <property type="entry name" value="4PPT_N"/>
</dbReference>
<dbReference type="GO" id="GO:0000287">
    <property type="term" value="F:magnesium ion binding"/>
    <property type="evidence" value="ECO:0007669"/>
    <property type="project" value="InterPro"/>
</dbReference>
<evidence type="ECO:0000256" key="10">
    <source>
        <dbReference type="ARBA" id="ARBA00049176"/>
    </source>
</evidence>
<dbReference type="Pfam" id="PF01648">
    <property type="entry name" value="ACPS"/>
    <property type="match status" value="1"/>
</dbReference>
<dbReference type="Pfam" id="PF17837">
    <property type="entry name" value="4PPT_N"/>
    <property type="match status" value="1"/>
</dbReference>
<evidence type="ECO:0000259" key="15">
    <source>
        <dbReference type="Pfam" id="PF17837"/>
    </source>
</evidence>
<feature type="binding site" evidence="13">
    <location>
        <position position="110"/>
    </location>
    <ligand>
        <name>Mg(2+)</name>
        <dbReference type="ChEBI" id="CHEBI:18420"/>
    </ligand>
</feature>
<sequence length="220" mass="24184">MRTTHSTFRLAGTTVHQITFDPTTFTNADLLWLPHQAQLTDAGRKRKTEHLAGRLAAAHALRAINERAVPGIGPSGEPLWPEGITGSITHSGTQAMAVVARYPHTLIGIDLEAILSENEAHEIKEGVIDAQEETRLLQSGKPFALTLTLAFSAKESLFKALFPVVREYMGFECARVSALNENTLVLKLAQPIGCYYEGLCFNLVWQIMDESVCTLLVVQE</sequence>
<dbReference type="Gene3D" id="3.90.470.20">
    <property type="entry name" value="4'-phosphopantetheinyl transferase domain"/>
    <property type="match status" value="1"/>
</dbReference>
<feature type="binding site" evidence="12">
    <location>
        <position position="54"/>
    </location>
    <ligand>
        <name>CoA</name>
        <dbReference type="ChEBI" id="CHEBI:57287"/>
    </ligand>
</feature>
<dbReference type="AlphaFoldDB" id="A0AAX3LE13"/>
<dbReference type="GO" id="GO:0009366">
    <property type="term" value="C:enterobactin synthetase complex"/>
    <property type="evidence" value="ECO:0007669"/>
    <property type="project" value="InterPro"/>
</dbReference>
<dbReference type="EMBL" id="CP116347">
    <property type="protein sequence ID" value="WCE14517.1"/>
    <property type="molecule type" value="Genomic_DNA"/>
</dbReference>
<evidence type="ECO:0000256" key="4">
    <source>
        <dbReference type="ARBA" id="ARBA00011503"/>
    </source>
</evidence>
<evidence type="ECO:0000256" key="11">
    <source>
        <dbReference type="ARBA" id="ARBA00049191"/>
    </source>
</evidence>
<organism evidence="16 17">
    <name type="scientific">Enterobacter ludwigii</name>
    <dbReference type="NCBI Taxonomy" id="299767"/>
    <lineage>
        <taxon>Bacteria</taxon>
        <taxon>Pseudomonadati</taxon>
        <taxon>Pseudomonadota</taxon>
        <taxon>Gammaproteobacteria</taxon>
        <taxon>Enterobacterales</taxon>
        <taxon>Enterobacteriaceae</taxon>
        <taxon>Enterobacter</taxon>
        <taxon>Enterobacter cloacae complex</taxon>
    </lineage>
</organism>
<feature type="binding site" evidence="12">
    <location>
        <begin position="89"/>
        <end position="90"/>
    </location>
    <ligand>
        <name>CoA</name>
        <dbReference type="ChEBI" id="CHEBI:57287"/>
    </ligand>
</feature>
<comment type="cofactor">
    <cofactor evidence="13">
        <name>Mg(2+)</name>
        <dbReference type="ChEBI" id="CHEBI:18420"/>
    </cofactor>
</comment>
<dbReference type="RefSeq" id="WP_049023501.1">
    <property type="nucleotide sequence ID" value="NZ_CAWPLG010000024.1"/>
</dbReference>
<evidence type="ECO:0000313" key="17">
    <source>
        <dbReference type="Proteomes" id="UP001210538"/>
    </source>
</evidence>
<dbReference type="PRINTS" id="PR01399">
    <property type="entry name" value="ENTSNTHTASED"/>
</dbReference>
<evidence type="ECO:0000256" key="5">
    <source>
        <dbReference type="ARBA" id="ARBA00019087"/>
    </source>
</evidence>
<dbReference type="InterPro" id="IPR037143">
    <property type="entry name" value="4-PPantetheinyl_Trfase_dom_sf"/>
</dbReference>
<keyword evidence="13" id="KW-0479">Metal-binding</keyword>
<comment type="subunit">
    <text evidence="4">EntB, EntD, EntE, and EntF form a multienzyme complex called enterobactin synthase.</text>
</comment>
<dbReference type="PANTHER" id="PTHR38096">
    <property type="entry name" value="ENTEROBACTIN SYNTHASE COMPONENT D"/>
    <property type="match status" value="1"/>
</dbReference>
<feature type="binding site" evidence="12">
    <location>
        <position position="159"/>
    </location>
    <ligand>
        <name>CoA</name>
        <dbReference type="ChEBI" id="CHEBI:57287"/>
    </ligand>
</feature>
<evidence type="ECO:0000259" key="14">
    <source>
        <dbReference type="Pfam" id="PF01648"/>
    </source>
</evidence>
<evidence type="ECO:0000256" key="1">
    <source>
        <dbReference type="ARBA" id="ARBA00003937"/>
    </source>
</evidence>
<feature type="domain" description="4'-phosphopantetheinyl transferase N-terminal" evidence="15">
    <location>
        <begin position="36"/>
        <end position="100"/>
    </location>
</feature>
<comment type="catalytic activity">
    <reaction evidence="10">
        <text>apo-[aryl-carrier protein] + CoA = holo-[aryl-carrier protein] + adenosine 3',5'-bisphosphate + H(+)</text>
        <dbReference type="Rhea" id="RHEA:48404"/>
        <dbReference type="Rhea" id="RHEA-COMP:15903"/>
        <dbReference type="Rhea" id="RHEA-COMP:17557"/>
        <dbReference type="ChEBI" id="CHEBI:15378"/>
        <dbReference type="ChEBI" id="CHEBI:29999"/>
        <dbReference type="ChEBI" id="CHEBI:57287"/>
        <dbReference type="ChEBI" id="CHEBI:58343"/>
        <dbReference type="ChEBI" id="CHEBI:64479"/>
    </reaction>
</comment>
<keyword evidence="13" id="KW-0460">Magnesium</keyword>
<dbReference type="GO" id="GO:0005886">
    <property type="term" value="C:plasma membrane"/>
    <property type="evidence" value="ECO:0007669"/>
    <property type="project" value="TreeGrafter"/>
</dbReference>
<dbReference type="SUPFAM" id="SSF56214">
    <property type="entry name" value="4'-phosphopantetheinyl transferase"/>
    <property type="match status" value="1"/>
</dbReference>
<keyword evidence="7" id="KW-0259">Enterobactin biosynthesis</keyword>
<dbReference type="InterPro" id="IPR003542">
    <property type="entry name" value="Enbac_synth_compD-like"/>
</dbReference>
<keyword evidence="6" id="KW-0808">Transferase</keyword>
<keyword evidence="17" id="KW-1185">Reference proteome</keyword>
<name>A0AAX3LE13_9ENTR</name>
<dbReference type="InterPro" id="IPR008278">
    <property type="entry name" value="4-PPantetheinyl_Trfase_dom"/>
</dbReference>
<protein>
    <recommendedName>
        <fullName evidence="5">Enterobactin synthase component D</fullName>
    </recommendedName>
    <alternativeName>
        <fullName evidence="8">4'-phosphopantetheinyl transferase EntD</fullName>
    </alternativeName>
    <alternativeName>
        <fullName evidence="9">Enterochelin synthase D</fullName>
    </alternativeName>
</protein>
<feature type="binding site" evidence="12">
    <location>
        <position position="155"/>
    </location>
    <ligand>
        <name>CoA</name>
        <dbReference type="ChEBI" id="CHEBI:57287"/>
    </ligand>
</feature>